<dbReference type="AlphaFoldDB" id="A0A118JUD0"/>
<dbReference type="GO" id="GO:0035251">
    <property type="term" value="F:UDP-glucosyltransferase activity"/>
    <property type="evidence" value="ECO:0007669"/>
    <property type="project" value="InterPro"/>
</dbReference>
<proteinExistence type="inferred from homology"/>
<protein>
    <submittedName>
        <fullName evidence="5">UDP-glucuronosyl/UDP-glucosyltransferase</fullName>
    </submittedName>
</protein>
<dbReference type="PANTHER" id="PTHR48048:SF45">
    <property type="entry name" value="GLYCOSYLTRANSFERASE"/>
    <property type="match status" value="1"/>
</dbReference>
<dbReference type="SUPFAM" id="SSF53756">
    <property type="entry name" value="UDP-Glycosyltransferase/glycogen phosphorylase"/>
    <property type="match status" value="2"/>
</dbReference>
<accession>A0A118JUD0</accession>
<dbReference type="Gramene" id="KVH91361">
    <property type="protein sequence ID" value="KVH91361"/>
    <property type="gene ID" value="Ccrd_006617"/>
</dbReference>
<reference evidence="5 6" key="1">
    <citation type="journal article" date="2016" name="Sci. Rep.">
        <title>The genome sequence of the outbreeding globe artichoke constructed de novo incorporating a phase-aware low-pass sequencing strategy of F1 progeny.</title>
        <authorList>
            <person name="Scaglione D."/>
            <person name="Reyes-Chin-Wo S."/>
            <person name="Acquadro A."/>
            <person name="Froenicke L."/>
            <person name="Portis E."/>
            <person name="Beitel C."/>
            <person name="Tirone M."/>
            <person name="Mauro R."/>
            <person name="Lo Monaco A."/>
            <person name="Mauromicale G."/>
            <person name="Faccioli P."/>
            <person name="Cattivelli L."/>
            <person name="Rieseberg L."/>
            <person name="Michelmore R."/>
            <person name="Lanteri S."/>
        </authorList>
    </citation>
    <scope>NUCLEOTIDE SEQUENCE [LARGE SCALE GENOMIC DNA]</scope>
    <source>
        <strain evidence="5">2C</strain>
    </source>
</reference>
<dbReference type="FunFam" id="3.40.50.2000:FF:000080">
    <property type="entry name" value="Glycosyltransferase"/>
    <property type="match status" value="1"/>
</dbReference>
<dbReference type="PANTHER" id="PTHR48048">
    <property type="entry name" value="GLYCOSYLTRANSFERASE"/>
    <property type="match status" value="1"/>
</dbReference>
<dbReference type="InterPro" id="IPR002213">
    <property type="entry name" value="UDP_glucos_trans"/>
</dbReference>
<keyword evidence="6" id="KW-1185">Reference proteome</keyword>
<evidence type="ECO:0000256" key="2">
    <source>
        <dbReference type="ARBA" id="ARBA00022676"/>
    </source>
</evidence>
<comment type="function">
    <text evidence="4">May glycosylate diterpenes or flavonols in leaves.</text>
</comment>
<comment type="caution">
    <text evidence="5">The sequence shown here is derived from an EMBL/GenBank/DDBJ whole genome shotgun (WGS) entry which is preliminary data.</text>
</comment>
<dbReference type="EMBL" id="LEKV01005043">
    <property type="protein sequence ID" value="KVH91361.1"/>
    <property type="molecule type" value="Genomic_DNA"/>
</dbReference>
<evidence type="ECO:0000256" key="3">
    <source>
        <dbReference type="ARBA" id="ARBA00022679"/>
    </source>
</evidence>
<gene>
    <name evidence="5" type="ORF">Ccrd_006617</name>
</gene>
<dbReference type="Pfam" id="PF00201">
    <property type="entry name" value="UDPGT"/>
    <property type="match status" value="2"/>
</dbReference>
<sequence length="952" mass="105204">MNFKIHEPKEMAKTVAELVFIPAPGVGHIMSTIEIAKLLVNRDQKLSITVLVIKPPPSSGSGSAITTYIESLAKKSIDRICFIELLQDETLPIRDPKAPMTFFNKFINSHCKYVRNVVADMMTQPGSTRVAGFVIDMFCLAMIDVANEFNVPTYVFFTSNAAFLGFKMYLEIFCDDQNQDVELSNLGAMIPVPSFIKPVPTKVFPSIMHTREGLDIALGLSRKLRKAKAIMVNTFLELETHAVESLSSDSSIPPVYTVGPILNLEGGAGKPLDDDVMRWLDSQPPSSVVFLCFGSMGSFEKVQVNEIAHALERSGHRFVWSLRRPPSNETPNSNPSDYEDLRVVLPEGFLERTARIGKVIGWAPQVKLLAHHAVGGFVSHCGWNSMLESLWFGVPTATWPIYAEQQMNAFEMVVELGLAVDIKMDYTGNAHFNTKAEIVTVTADEIEDGIRQLMADDTIRKKVKEMSEKSRAAVTEGVAELVFIPAPGVGHIMSTVEIAKLLVNRDQRLSVTVLVIKPPPGSGLGSAITTYIESLAKKSLDRVSFVELPQDETPPSRDPKAPMTSFHEFINSHCKYVRSAVADMMSQPGSTRVAGFVIDMFCTSMIDVADEFNVPTYVFFTSNAAFLGFQMYILSLCDDQNQDVFELSNSDAMIPVPSFVKPVPTNVFPLMVKTREGLSFVMRLVQKLRKAKGIMVNTFLELETHAIKSLSSDSSVPFVYPVGPLLNLEGGAGKPLDDDVKRWLDGQPPSSVVFLCFGSMGSFEEVQVKEIAYALERSGHSFVWSLRRPPVGETTIMNPSDFEDPRVVLPEGFMERNAGTGKVALLAHPAIGGFVSHCGWNSMLESLWFGVPMAAWPMYAEQQMNAFEMVVELGLAVEIKMDYMKNLFNPKADMDIVTADEIEGGIRRLMADDTIRTRAKEMSEKSRAAVAEDGSSYTSIGCLIQDFIKNIS</sequence>
<dbReference type="OMA" id="PENTDNW"/>
<comment type="similarity">
    <text evidence="1">Belongs to the UDP-glycosyltransferase family.</text>
</comment>
<keyword evidence="3" id="KW-0808">Transferase</keyword>
<name>A0A118JUD0_CYNCS</name>
<evidence type="ECO:0000256" key="1">
    <source>
        <dbReference type="ARBA" id="ARBA00009995"/>
    </source>
</evidence>
<dbReference type="FunFam" id="3.40.50.2000:FF:000056">
    <property type="entry name" value="Glycosyltransferase"/>
    <property type="match status" value="2"/>
</dbReference>
<evidence type="ECO:0000256" key="4">
    <source>
        <dbReference type="ARBA" id="ARBA00053747"/>
    </source>
</evidence>
<dbReference type="Gene3D" id="3.40.50.2000">
    <property type="entry name" value="Glycogen Phosphorylase B"/>
    <property type="match status" value="4"/>
</dbReference>
<dbReference type="Proteomes" id="UP000243975">
    <property type="component" value="Unassembled WGS sequence"/>
</dbReference>
<organism evidence="5 6">
    <name type="scientific">Cynara cardunculus var. scolymus</name>
    <name type="common">Globe artichoke</name>
    <name type="synonym">Cynara scolymus</name>
    <dbReference type="NCBI Taxonomy" id="59895"/>
    <lineage>
        <taxon>Eukaryota</taxon>
        <taxon>Viridiplantae</taxon>
        <taxon>Streptophyta</taxon>
        <taxon>Embryophyta</taxon>
        <taxon>Tracheophyta</taxon>
        <taxon>Spermatophyta</taxon>
        <taxon>Magnoliopsida</taxon>
        <taxon>eudicotyledons</taxon>
        <taxon>Gunneridae</taxon>
        <taxon>Pentapetalae</taxon>
        <taxon>asterids</taxon>
        <taxon>campanulids</taxon>
        <taxon>Asterales</taxon>
        <taxon>Asteraceae</taxon>
        <taxon>Carduoideae</taxon>
        <taxon>Cardueae</taxon>
        <taxon>Carduinae</taxon>
        <taxon>Cynara</taxon>
    </lineage>
</organism>
<keyword evidence="2" id="KW-0328">Glycosyltransferase</keyword>
<dbReference type="InterPro" id="IPR050481">
    <property type="entry name" value="UDP-glycosyltransf_plant"/>
</dbReference>
<dbReference type="InterPro" id="IPR035595">
    <property type="entry name" value="UDP_glycos_trans_CS"/>
</dbReference>
<dbReference type="CDD" id="cd03784">
    <property type="entry name" value="GT1_Gtf-like"/>
    <property type="match status" value="2"/>
</dbReference>
<evidence type="ECO:0000313" key="5">
    <source>
        <dbReference type="EMBL" id="KVH91361.1"/>
    </source>
</evidence>
<dbReference type="PROSITE" id="PS00375">
    <property type="entry name" value="UDPGT"/>
    <property type="match status" value="1"/>
</dbReference>
<evidence type="ECO:0000313" key="6">
    <source>
        <dbReference type="Proteomes" id="UP000243975"/>
    </source>
</evidence>